<evidence type="ECO:0000313" key="2">
    <source>
        <dbReference type="Proteomes" id="UP000026921"/>
    </source>
</evidence>
<dbReference type="RefSeq" id="WP_034534898.1">
    <property type="nucleotide sequence ID" value="NZ_AZBY01000020.1"/>
</dbReference>
<dbReference type="InterPro" id="IPR014054">
    <property type="entry name" value="Phage_regulatory_Rha"/>
</dbReference>
<name>A0A836YUJ9_9LACO</name>
<dbReference type="Proteomes" id="UP000026921">
    <property type="component" value="Unassembled WGS sequence"/>
</dbReference>
<sequence>MYDLLDTGLVFTNSRKETEEPFTTNVVVAKYAGISYRAVNQLINRYKDEITSLGVSSFKMTKLKVNSTGRPVEVYPLNEQQASFLITLLKNTEKVVQFKYKLTKAFFETSKDLQKRKLEHAQSKVITKSLGDAIKDNPMTNSSHDYSNFNKLIYKHALGLNTNQLRINRGIPKEANIIDYLSLEEQQKVTNIKNVVISLLNMNLDYQTVKKTLSGIEITLNDKKGYKKSPLLCRVMD</sequence>
<organism evidence="1 2">
    <name type="scientific">Apilactobacillus kunkeei EFB6</name>
    <dbReference type="NCBI Taxonomy" id="1419324"/>
    <lineage>
        <taxon>Bacteria</taxon>
        <taxon>Bacillati</taxon>
        <taxon>Bacillota</taxon>
        <taxon>Bacilli</taxon>
        <taxon>Lactobacillales</taxon>
        <taxon>Lactobacillaceae</taxon>
        <taxon>Apilactobacillus</taxon>
    </lineage>
</organism>
<dbReference type="AlphaFoldDB" id="A0A836YUJ9"/>
<accession>A0A836YUJ9</accession>
<reference evidence="1 2" key="1">
    <citation type="journal article" date="2015" name="Stand. Genomic Sci.">
        <title>High quality draft genome of Lactobacillus kunkeei EFB6, isolated from a German European foulbrood outbreak of honeybees.</title>
        <authorList>
            <person name="Djukic M."/>
            <person name="Poehlein A."/>
            <person name="Strauss J."/>
            <person name="Tann F.J."/>
            <person name="Leimbach A."/>
            <person name="Hoppert M."/>
            <person name="Daniel R."/>
        </authorList>
    </citation>
    <scope>NUCLEOTIDE SEQUENCE [LARGE SCALE GENOMIC DNA]</scope>
    <source>
        <strain evidence="1 2">EFB6</strain>
    </source>
</reference>
<evidence type="ECO:0000313" key="1">
    <source>
        <dbReference type="EMBL" id="KDB00571.1"/>
    </source>
</evidence>
<gene>
    <name evidence="1" type="ORF">LAKU_20c00160</name>
</gene>
<comment type="caution">
    <text evidence="1">The sequence shown here is derived from an EMBL/GenBank/DDBJ whole genome shotgun (WGS) entry which is preliminary data.</text>
</comment>
<dbReference type="EMBL" id="AZBY01000020">
    <property type="protein sequence ID" value="KDB00571.1"/>
    <property type="molecule type" value="Genomic_DNA"/>
</dbReference>
<dbReference type="Pfam" id="PF09669">
    <property type="entry name" value="Phage_pRha"/>
    <property type="match status" value="1"/>
</dbReference>
<proteinExistence type="predicted"/>
<protein>
    <submittedName>
        <fullName evidence="1">Putative phage protein</fullName>
    </submittedName>
</protein>